<evidence type="ECO:0000256" key="2">
    <source>
        <dbReference type="ARBA" id="ARBA00007019"/>
    </source>
</evidence>
<evidence type="ECO:0000256" key="10">
    <source>
        <dbReference type="ARBA" id="ARBA00022989"/>
    </source>
</evidence>
<feature type="transmembrane region" description="Helical" evidence="13">
    <location>
        <begin position="187"/>
        <end position="208"/>
    </location>
</feature>
<keyword evidence="11 13" id="KW-0406">Ion transport</keyword>
<dbReference type="InterPro" id="IPR053951">
    <property type="entry name" value="K_trans_N"/>
</dbReference>
<dbReference type="PANTHER" id="PTHR30540">
    <property type="entry name" value="OSMOTIC STRESS POTASSIUM TRANSPORTER"/>
    <property type="match status" value="1"/>
</dbReference>
<evidence type="ECO:0000256" key="13">
    <source>
        <dbReference type="HAMAP-Rule" id="MF_01522"/>
    </source>
</evidence>
<dbReference type="AlphaFoldDB" id="A0A1H6HUL2"/>
<evidence type="ECO:0000313" key="16">
    <source>
        <dbReference type="EMBL" id="SEH37813.1"/>
    </source>
</evidence>
<protein>
    <recommendedName>
        <fullName evidence="13">Probable potassium transport system protein Kup</fullName>
    </recommendedName>
</protein>
<organism evidence="16 17">
    <name type="scientific">Magnetospirillum fulvum</name>
    <name type="common">Rhodospirillum fulvum</name>
    <dbReference type="NCBI Taxonomy" id="1082"/>
    <lineage>
        <taxon>Bacteria</taxon>
        <taxon>Pseudomonadati</taxon>
        <taxon>Pseudomonadota</taxon>
        <taxon>Alphaproteobacteria</taxon>
        <taxon>Rhodospirillales</taxon>
        <taxon>Rhodospirillaceae</taxon>
        <taxon>Magnetospirillum</taxon>
    </lineage>
</organism>
<reference evidence="17" key="1">
    <citation type="submission" date="2016-10" db="EMBL/GenBank/DDBJ databases">
        <authorList>
            <person name="Varghese N."/>
            <person name="Submissions S."/>
        </authorList>
    </citation>
    <scope>NUCLEOTIDE SEQUENCE [LARGE SCALE GENOMIC DNA]</scope>
    <source>
        <strain evidence="17">DSM 13234</strain>
    </source>
</reference>
<keyword evidence="7 13" id="KW-0812">Transmembrane</keyword>
<comment type="similarity">
    <text evidence="2 13">Belongs to the HAK/KUP transporter (TC 2.A.72) family.</text>
</comment>
<evidence type="ECO:0000256" key="8">
    <source>
        <dbReference type="ARBA" id="ARBA00022847"/>
    </source>
</evidence>
<evidence type="ECO:0000256" key="1">
    <source>
        <dbReference type="ARBA" id="ARBA00004141"/>
    </source>
</evidence>
<dbReference type="Pfam" id="PF02705">
    <property type="entry name" value="K_trans"/>
    <property type="match status" value="1"/>
</dbReference>
<keyword evidence="8 13" id="KW-0769">Symport</keyword>
<evidence type="ECO:0000256" key="4">
    <source>
        <dbReference type="ARBA" id="ARBA00022475"/>
    </source>
</evidence>
<dbReference type="EMBL" id="FNWO01000007">
    <property type="protein sequence ID" value="SEH37813.1"/>
    <property type="molecule type" value="Genomic_DNA"/>
</dbReference>
<evidence type="ECO:0000256" key="3">
    <source>
        <dbReference type="ARBA" id="ARBA00022448"/>
    </source>
</evidence>
<feature type="transmembrane region" description="Helical" evidence="13">
    <location>
        <begin position="228"/>
        <end position="252"/>
    </location>
</feature>
<dbReference type="OrthoDB" id="9805577at2"/>
<feature type="domain" description="K+ potassium transporter C-terminal" evidence="15">
    <location>
        <begin position="495"/>
        <end position="643"/>
    </location>
</feature>
<dbReference type="PANTHER" id="PTHR30540:SF79">
    <property type="entry name" value="LOW AFFINITY POTASSIUM TRANSPORT SYSTEM PROTEIN KUP"/>
    <property type="match status" value="1"/>
</dbReference>
<evidence type="ECO:0000256" key="6">
    <source>
        <dbReference type="ARBA" id="ARBA00022538"/>
    </source>
</evidence>
<comment type="subcellular location">
    <subcellularLocation>
        <location evidence="13">Cell membrane</location>
        <topology evidence="13">Multi-pass membrane protein</topology>
    </subcellularLocation>
    <subcellularLocation>
        <location evidence="1">Membrane</location>
        <topology evidence="1">Multi-pass membrane protein</topology>
    </subcellularLocation>
</comment>
<dbReference type="GO" id="GO:0015079">
    <property type="term" value="F:potassium ion transmembrane transporter activity"/>
    <property type="evidence" value="ECO:0007669"/>
    <property type="project" value="UniProtKB-UniRule"/>
</dbReference>
<keyword evidence="3 13" id="KW-0813">Transport</keyword>
<feature type="transmembrane region" description="Helical" evidence="13">
    <location>
        <begin position="304"/>
        <end position="330"/>
    </location>
</feature>
<dbReference type="InterPro" id="IPR003855">
    <property type="entry name" value="K+_transporter"/>
</dbReference>
<feature type="transmembrane region" description="Helical" evidence="13">
    <location>
        <begin position="100"/>
        <end position="133"/>
    </location>
</feature>
<dbReference type="Proteomes" id="UP000182983">
    <property type="component" value="Unassembled WGS sequence"/>
</dbReference>
<keyword evidence="17" id="KW-1185">Reference proteome</keyword>
<feature type="transmembrane region" description="Helical" evidence="13">
    <location>
        <begin position="385"/>
        <end position="405"/>
    </location>
</feature>
<keyword evidence="6 13" id="KW-0633">Potassium transport</keyword>
<evidence type="ECO:0000259" key="15">
    <source>
        <dbReference type="Pfam" id="PF22776"/>
    </source>
</evidence>
<evidence type="ECO:0000259" key="14">
    <source>
        <dbReference type="Pfam" id="PF02705"/>
    </source>
</evidence>
<comment type="catalytic activity">
    <reaction evidence="13">
        <text>K(+)(in) + H(+)(in) = K(+)(out) + H(+)(out)</text>
        <dbReference type="Rhea" id="RHEA:28490"/>
        <dbReference type="ChEBI" id="CHEBI:15378"/>
        <dbReference type="ChEBI" id="CHEBI:29103"/>
    </reaction>
</comment>
<accession>A0A1H6HUL2</accession>
<feature type="transmembrane region" description="Helical" evidence="13">
    <location>
        <begin position="66"/>
        <end position="88"/>
    </location>
</feature>
<keyword evidence="9 13" id="KW-0630">Potassium</keyword>
<evidence type="ECO:0000256" key="11">
    <source>
        <dbReference type="ARBA" id="ARBA00023065"/>
    </source>
</evidence>
<dbReference type="HAMAP" id="MF_01522">
    <property type="entry name" value="Kup"/>
    <property type="match status" value="1"/>
</dbReference>
<evidence type="ECO:0000256" key="7">
    <source>
        <dbReference type="ARBA" id="ARBA00022692"/>
    </source>
</evidence>
<evidence type="ECO:0000313" key="17">
    <source>
        <dbReference type="Proteomes" id="UP000182983"/>
    </source>
</evidence>
<dbReference type="GO" id="GO:0005886">
    <property type="term" value="C:plasma membrane"/>
    <property type="evidence" value="ECO:0007669"/>
    <property type="project" value="UniProtKB-SubCell"/>
</dbReference>
<evidence type="ECO:0000256" key="9">
    <source>
        <dbReference type="ARBA" id="ARBA00022958"/>
    </source>
</evidence>
<keyword evidence="5" id="KW-0997">Cell inner membrane</keyword>
<comment type="function">
    <text evidence="13">Transport of potassium into the cell. Likely operates as a K(+):H(+) symporter.</text>
</comment>
<sequence length="643" mass="69183">MTTVSPAPAPAPAPCPPVAPGSKVRLGALSLAAAGVVYGDIGTSPLYTLKECFHPSHGISPTTDNVLGIASLVVWALLLIVTLKYVVLLMRADNRGEGGILALLALALRSIGPGRAAAGPVLALGLIGAGLFFGDGMITPAVSVLSAIEGLEVLTPALHPVVVPLSLAVLIGLFLMQSRGSERVGRLFGPVMVVWFLTLALLGLVQIVEHPRILAALDPRHALTFLFNQGWIAFLMLGSVVLAVTGAEALYADMGHFGKASIRLVWSGLVLPALLLNYLGQAALVLEMPEAAKNPFYLLVPGWAVAPMVLLSTAAAVIASQAVISGVFSLSRQAMQLGYSPRLAIHHTSDEEEGQIYVPRANWGLMLGVIALVVGFQSSSGLATAYGIAVTGTMAATSILVMVVARTLWRWPLWLCLGLGGVMLAVDLAFFAANLMKFGHGGWFPLLVGAAMLLLMGTWRKGRAILDRRLAEGATELRLFLEQQKTNPNVIRVDGTAIYMTGNSRTVPLAMLHNLKHNKVLHRRVVFMTVAIDDIPRVHGRERLSIEDLSDGFYRITVRYGFVQEPDIPKVLRLCKALYGIEFDMMDTTFFLGHETLAPSAHHDMPEWRERLFVVMSRNAVPATEFFHIPPGRVVELGSQIRL</sequence>
<keyword evidence="10 13" id="KW-1133">Transmembrane helix</keyword>
<evidence type="ECO:0000256" key="5">
    <source>
        <dbReference type="ARBA" id="ARBA00022519"/>
    </source>
</evidence>
<keyword evidence="12 13" id="KW-0472">Membrane</keyword>
<feature type="domain" description="K+ potassium transporter integral membrane" evidence="14">
    <location>
        <begin position="30"/>
        <end position="482"/>
    </location>
</feature>
<keyword evidence="4 13" id="KW-1003">Cell membrane</keyword>
<dbReference type="GO" id="GO:0015293">
    <property type="term" value="F:symporter activity"/>
    <property type="evidence" value="ECO:0007669"/>
    <property type="project" value="UniProtKB-UniRule"/>
</dbReference>
<evidence type="ECO:0000256" key="12">
    <source>
        <dbReference type="ARBA" id="ARBA00023136"/>
    </source>
</evidence>
<proteinExistence type="inferred from homology"/>
<dbReference type="RefSeq" id="WP_074768131.1">
    <property type="nucleotide sequence ID" value="NZ_FNWO01000007.1"/>
</dbReference>
<feature type="transmembrane region" description="Helical" evidence="13">
    <location>
        <begin position="442"/>
        <end position="459"/>
    </location>
</feature>
<feature type="transmembrane region" description="Helical" evidence="13">
    <location>
        <begin position="412"/>
        <end position="436"/>
    </location>
</feature>
<feature type="transmembrane region" description="Helical" evidence="13">
    <location>
        <begin position="153"/>
        <end position="175"/>
    </location>
</feature>
<feature type="transmembrane region" description="Helical" evidence="13">
    <location>
        <begin position="264"/>
        <end position="284"/>
    </location>
</feature>
<dbReference type="InterPro" id="IPR053952">
    <property type="entry name" value="K_trans_C"/>
</dbReference>
<feature type="transmembrane region" description="Helical" evidence="13">
    <location>
        <begin position="361"/>
        <end position="379"/>
    </location>
</feature>
<gene>
    <name evidence="13" type="primary">kup</name>
    <name evidence="16" type="ORF">SAMN04244559_02010</name>
</gene>
<dbReference type="InterPro" id="IPR023051">
    <property type="entry name" value="Kup"/>
</dbReference>
<dbReference type="Pfam" id="PF22776">
    <property type="entry name" value="K_trans_C"/>
    <property type="match status" value="1"/>
</dbReference>
<name>A0A1H6HUL2_MAGFU</name>